<keyword evidence="2" id="KW-1185">Reference proteome</keyword>
<gene>
    <name evidence="1" type="primary">Necator_chrV.g19842</name>
    <name evidence="1" type="ORF">RB195_015050</name>
</gene>
<sequence length="86" mass="10185">MSWRVFAVDVADSSDRSSKPHVRRLFPLRRRTLLPLENMLGKILEEKLITHRHANSFCWVNYKVSKGFRRVSNHMECQLSVVSYRP</sequence>
<comment type="caution">
    <text evidence="1">The sequence shown here is derived from an EMBL/GenBank/DDBJ whole genome shotgun (WGS) entry which is preliminary data.</text>
</comment>
<name>A0ABR1E5E8_NECAM</name>
<dbReference type="EMBL" id="JAVFWL010000005">
    <property type="protein sequence ID" value="KAK6756986.1"/>
    <property type="molecule type" value="Genomic_DNA"/>
</dbReference>
<protein>
    <submittedName>
        <fullName evidence="1">Uncharacterized protein</fullName>
    </submittedName>
</protein>
<accession>A0ABR1E5E8</accession>
<dbReference type="Proteomes" id="UP001303046">
    <property type="component" value="Unassembled WGS sequence"/>
</dbReference>
<proteinExistence type="predicted"/>
<reference evidence="1 2" key="1">
    <citation type="submission" date="2023-08" db="EMBL/GenBank/DDBJ databases">
        <title>A Necator americanus chromosomal reference genome.</title>
        <authorList>
            <person name="Ilik V."/>
            <person name="Petrzelkova K.J."/>
            <person name="Pardy F."/>
            <person name="Fuh T."/>
            <person name="Niatou-Singa F.S."/>
            <person name="Gouil Q."/>
            <person name="Baker L."/>
            <person name="Ritchie M.E."/>
            <person name="Jex A.R."/>
            <person name="Gazzola D."/>
            <person name="Li H."/>
            <person name="Toshio Fujiwara R."/>
            <person name="Zhan B."/>
            <person name="Aroian R.V."/>
            <person name="Pafco B."/>
            <person name="Schwarz E.M."/>
        </authorList>
    </citation>
    <scope>NUCLEOTIDE SEQUENCE [LARGE SCALE GENOMIC DNA]</scope>
    <source>
        <strain evidence="1 2">Aroian</strain>
        <tissue evidence="1">Whole animal</tissue>
    </source>
</reference>
<evidence type="ECO:0000313" key="2">
    <source>
        <dbReference type="Proteomes" id="UP001303046"/>
    </source>
</evidence>
<organism evidence="1 2">
    <name type="scientific">Necator americanus</name>
    <name type="common">Human hookworm</name>
    <dbReference type="NCBI Taxonomy" id="51031"/>
    <lineage>
        <taxon>Eukaryota</taxon>
        <taxon>Metazoa</taxon>
        <taxon>Ecdysozoa</taxon>
        <taxon>Nematoda</taxon>
        <taxon>Chromadorea</taxon>
        <taxon>Rhabditida</taxon>
        <taxon>Rhabditina</taxon>
        <taxon>Rhabditomorpha</taxon>
        <taxon>Strongyloidea</taxon>
        <taxon>Ancylostomatidae</taxon>
        <taxon>Bunostominae</taxon>
        <taxon>Necator</taxon>
    </lineage>
</organism>
<evidence type="ECO:0000313" key="1">
    <source>
        <dbReference type="EMBL" id="KAK6756986.1"/>
    </source>
</evidence>